<protein>
    <submittedName>
        <fullName evidence="1">IS630 family transposase</fullName>
    </submittedName>
</protein>
<organism evidence="1 2">
    <name type="scientific">Sulfobacillus benefaciens</name>
    <dbReference type="NCBI Taxonomy" id="453960"/>
    <lineage>
        <taxon>Bacteria</taxon>
        <taxon>Bacillati</taxon>
        <taxon>Bacillota</taxon>
        <taxon>Clostridia</taxon>
        <taxon>Eubacteriales</taxon>
        <taxon>Clostridiales Family XVII. Incertae Sedis</taxon>
        <taxon>Sulfobacillus</taxon>
    </lineage>
</organism>
<gene>
    <name evidence="1" type="ORF">C7B43_21380</name>
</gene>
<comment type="caution">
    <text evidence="1">The sequence shown here is derived from an EMBL/GenBank/DDBJ whole genome shotgun (WGS) entry which is preliminary data.</text>
</comment>
<evidence type="ECO:0000313" key="1">
    <source>
        <dbReference type="EMBL" id="PSR21332.1"/>
    </source>
</evidence>
<evidence type="ECO:0000313" key="2">
    <source>
        <dbReference type="Proteomes" id="UP000242699"/>
    </source>
</evidence>
<sequence>YSPHLNLIERLWKFVKAECLHGRYYPKFGPFKQAIIDCLADTSGRHQAQLNTLLTLNFPIFKSGA</sequence>
<dbReference type="AlphaFoldDB" id="A0A2T2WGG5"/>
<name>A0A2T2WGG5_9FIRM</name>
<proteinExistence type="predicted"/>
<feature type="non-terminal residue" evidence="1">
    <location>
        <position position="1"/>
    </location>
</feature>
<dbReference type="EMBL" id="PXYT01000137">
    <property type="protein sequence ID" value="PSR21332.1"/>
    <property type="molecule type" value="Genomic_DNA"/>
</dbReference>
<dbReference type="Proteomes" id="UP000242699">
    <property type="component" value="Unassembled WGS sequence"/>
</dbReference>
<accession>A0A2T2WGG5</accession>
<reference evidence="1 2" key="1">
    <citation type="journal article" date="2014" name="BMC Genomics">
        <title>Comparison of environmental and isolate Sulfobacillus genomes reveals diverse carbon, sulfur, nitrogen, and hydrogen metabolisms.</title>
        <authorList>
            <person name="Justice N.B."/>
            <person name="Norman A."/>
            <person name="Brown C.T."/>
            <person name="Singh A."/>
            <person name="Thomas B.C."/>
            <person name="Banfield J.F."/>
        </authorList>
    </citation>
    <scope>NUCLEOTIDE SEQUENCE [LARGE SCALE GENOMIC DNA]</scope>
    <source>
        <strain evidence="1">AMDSBA1</strain>
    </source>
</reference>